<evidence type="ECO:0000256" key="2">
    <source>
        <dbReference type="ARBA" id="ARBA00008807"/>
    </source>
</evidence>
<dbReference type="InterPro" id="IPR004813">
    <property type="entry name" value="OPT"/>
</dbReference>
<feature type="transmembrane region" description="Helical" evidence="10">
    <location>
        <begin position="219"/>
        <end position="240"/>
    </location>
</feature>
<dbReference type="Proteomes" id="UP000818624">
    <property type="component" value="Chromosome 1"/>
</dbReference>
<evidence type="ECO:0000256" key="3">
    <source>
        <dbReference type="ARBA" id="ARBA00022448"/>
    </source>
</evidence>
<feature type="transmembrane region" description="Helical" evidence="10">
    <location>
        <begin position="284"/>
        <end position="312"/>
    </location>
</feature>
<feature type="transmembrane region" description="Helical" evidence="10">
    <location>
        <begin position="332"/>
        <end position="352"/>
    </location>
</feature>
<evidence type="ECO:0000313" key="12">
    <source>
        <dbReference type="Proteomes" id="UP000818624"/>
    </source>
</evidence>
<dbReference type="NCBIfam" id="TIGR00727">
    <property type="entry name" value="ISP4_OPT"/>
    <property type="match status" value="1"/>
</dbReference>
<keyword evidence="7 10" id="KW-1133">Transmembrane helix</keyword>
<feature type="transmembrane region" description="Helical" evidence="10">
    <location>
        <begin position="364"/>
        <end position="384"/>
    </location>
</feature>
<evidence type="ECO:0000256" key="10">
    <source>
        <dbReference type="SAM" id="Phobius"/>
    </source>
</evidence>
<proteinExistence type="inferred from homology"/>
<name>A0ABY8END2_MALFU</name>
<dbReference type="InterPro" id="IPR004648">
    <property type="entry name" value="Oligpept_transpt"/>
</dbReference>
<keyword evidence="3" id="KW-0813">Transport</keyword>
<keyword evidence="8 10" id="KW-0472">Membrane</keyword>
<accession>A0ABY8END2</accession>
<feature type="region of interest" description="Disordered" evidence="9">
    <location>
        <begin position="1"/>
        <end position="30"/>
    </location>
</feature>
<feature type="transmembrane region" description="Helical" evidence="10">
    <location>
        <begin position="604"/>
        <end position="625"/>
    </location>
</feature>
<evidence type="ECO:0000256" key="7">
    <source>
        <dbReference type="ARBA" id="ARBA00022989"/>
    </source>
</evidence>
<keyword evidence="6" id="KW-0653">Protein transport</keyword>
<gene>
    <name evidence="11" type="ORF">GLX27_001711</name>
</gene>
<organism evidence="11 12">
    <name type="scientific">Malassezia furfur</name>
    <name type="common">Pityriasis versicolor infection agent</name>
    <name type="synonym">Pityrosporum furfur</name>
    <dbReference type="NCBI Taxonomy" id="55194"/>
    <lineage>
        <taxon>Eukaryota</taxon>
        <taxon>Fungi</taxon>
        <taxon>Dikarya</taxon>
        <taxon>Basidiomycota</taxon>
        <taxon>Ustilaginomycotina</taxon>
        <taxon>Malasseziomycetes</taxon>
        <taxon>Malasseziales</taxon>
        <taxon>Malasseziaceae</taxon>
        <taxon>Malassezia</taxon>
    </lineage>
</organism>
<dbReference type="Pfam" id="PF03169">
    <property type="entry name" value="OPT"/>
    <property type="match status" value="1"/>
</dbReference>
<feature type="transmembrane region" description="Helical" evidence="10">
    <location>
        <begin position="141"/>
        <end position="161"/>
    </location>
</feature>
<evidence type="ECO:0000256" key="6">
    <source>
        <dbReference type="ARBA" id="ARBA00022927"/>
    </source>
</evidence>
<keyword evidence="5" id="KW-0571">Peptide transport</keyword>
<dbReference type="NCBIfam" id="TIGR00728">
    <property type="entry name" value="OPT_sfam"/>
    <property type="match status" value="1"/>
</dbReference>
<feature type="transmembrane region" description="Helical" evidence="10">
    <location>
        <begin position="489"/>
        <end position="510"/>
    </location>
</feature>
<evidence type="ECO:0008006" key="13">
    <source>
        <dbReference type="Google" id="ProtNLM"/>
    </source>
</evidence>
<keyword evidence="4 10" id="KW-0812">Transmembrane</keyword>
<comment type="similarity">
    <text evidence="2">Belongs to the oligopeptide OPT transporter family.</text>
</comment>
<feature type="transmembrane region" description="Helical" evidence="10">
    <location>
        <begin position="745"/>
        <end position="767"/>
    </location>
</feature>
<dbReference type="PANTHER" id="PTHR22601">
    <property type="entry name" value="ISP4 LIKE PROTEIN"/>
    <property type="match status" value="1"/>
</dbReference>
<sequence>MADEKPEPGVEDYFYHTPDMPRDVSQDITTPPAVNPLEVAQAKQELQEIVDEQLDDPNMDHNLVHDAEKALETGDVKHEVTLGNLVEEDSPYIEVRAAVSNVDDPTMPVNTFRAWFLGTIVSIVVPGLNQFLYFRYPTTGIGAYCVIIVIYPVGKFLGWVLPTRKFKTPLGSFSLNPGPFNVKEHTLISLMTMMSASSAYGSQIPAVQKITYNMPDYGYGYGILIILSTQLVGLSFANLTRRFLVWPGSMIWPSNLPTCTLLNSLHNIRTSAGMNEFGMSRYKFFWISAGIFFVYQFFPTYIFTMLSIGNWFCLIAPNNVILNQVLGTQSGLGLLPFTFDWTVITYAVAPLATPWWSLMNTFSGFMIFFVIVCPIVYYCTGSWYGKYLPMFSTSTFDRFGQVYDVHQVVDELPGGGLVFNADKYNDYSLLYLPSALAISYMLSFASVTSVIVHVALFNGKSLWRQLRSDPSTSADIHNRLMSNYKEAPYLWYAILFVGSFCMGVGAIHGWDTGMNAGHFLLAIVLGAIFLVPIGVVTALTNQEVGLNMIAELIIGYLHPGHPIAMMIFKTTMYMITSQGISFISDQKLGHYMKIPPRSVFTAQVYATIVSGFVQLAVQMWTLSNIKDVCTPHQIDKFNCASTKVFGTASIIWGLIGPSKTFSFGRHYHTLTYAFLFGALAPIPFWLLARKYPKSIWRYVNMPALFSSTGLIPPATGYMYLAPTIIGFFTQYLWKRRGPASWSKYNYILSASLASASSIATVFIFFTLQYPNGPNNDFLENGWWGNTAWQNTADANLVPYIQLPDGVAFTGTPRELGQMA</sequence>
<evidence type="ECO:0000313" key="11">
    <source>
        <dbReference type="EMBL" id="WFD47065.1"/>
    </source>
</evidence>
<evidence type="ECO:0000256" key="8">
    <source>
        <dbReference type="ARBA" id="ARBA00023136"/>
    </source>
</evidence>
<evidence type="ECO:0000256" key="9">
    <source>
        <dbReference type="SAM" id="MobiDB-lite"/>
    </source>
</evidence>
<comment type="subcellular location">
    <subcellularLocation>
        <location evidence="1">Membrane</location>
        <topology evidence="1">Multi-pass membrane protein</topology>
    </subcellularLocation>
</comment>
<feature type="transmembrane region" description="Helical" evidence="10">
    <location>
        <begin position="114"/>
        <end position="134"/>
    </location>
</feature>
<reference evidence="11 12" key="1">
    <citation type="journal article" date="2020" name="Elife">
        <title>Loss of centromere function drives karyotype evolution in closely related Malassezia species.</title>
        <authorList>
            <person name="Sankaranarayanan S.R."/>
            <person name="Ianiri G."/>
            <person name="Coelho M.A."/>
            <person name="Reza M.H."/>
            <person name="Thimmappa B.C."/>
            <person name="Ganguly P."/>
            <person name="Vadnala R.N."/>
            <person name="Sun S."/>
            <person name="Siddharthan R."/>
            <person name="Tellgren-Roth C."/>
            <person name="Dawson T.L."/>
            <person name="Heitman J."/>
            <person name="Sanyal K."/>
        </authorList>
    </citation>
    <scope>NUCLEOTIDE SEQUENCE [LARGE SCALE GENOMIC DNA]</scope>
    <source>
        <strain evidence="11">CBS14141</strain>
    </source>
</reference>
<feature type="transmembrane region" description="Helical" evidence="10">
    <location>
        <begin position="717"/>
        <end position="733"/>
    </location>
</feature>
<evidence type="ECO:0000256" key="4">
    <source>
        <dbReference type="ARBA" id="ARBA00022692"/>
    </source>
</evidence>
<feature type="transmembrane region" description="Helical" evidence="10">
    <location>
        <begin position="562"/>
        <end position="584"/>
    </location>
</feature>
<feature type="transmembrane region" description="Helical" evidence="10">
    <location>
        <begin position="667"/>
        <end position="688"/>
    </location>
</feature>
<keyword evidence="12" id="KW-1185">Reference proteome</keyword>
<protein>
    <recommendedName>
        <fullName evidence="13">OPT family small oligopeptide transporter</fullName>
    </recommendedName>
</protein>
<evidence type="ECO:0000256" key="5">
    <source>
        <dbReference type="ARBA" id="ARBA00022856"/>
    </source>
</evidence>
<dbReference type="EMBL" id="CP046234">
    <property type="protein sequence ID" value="WFD47065.1"/>
    <property type="molecule type" value="Genomic_DNA"/>
</dbReference>
<feature type="transmembrane region" description="Helical" evidence="10">
    <location>
        <begin position="437"/>
        <end position="457"/>
    </location>
</feature>
<evidence type="ECO:0000256" key="1">
    <source>
        <dbReference type="ARBA" id="ARBA00004141"/>
    </source>
</evidence>
<feature type="transmembrane region" description="Helical" evidence="10">
    <location>
        <begin position="637"/>
        <end position="655"/>
    </location>
</feature>
<feature type="transmembrane region" description="Helical" evidence="10">
    <location>
        <begin position="516"/>
        <end position="541"/>
    </location>
</feature>